<keyword evidence="5 7" id="KW-0573">Peptidoglycan synthesis</keyword>
<dbReference type="InterPro" id="IPR036366">
    <property type="entry name" value="PGBDSf"/>
</dbReference>
<dbReference type="InterPro" id="IPR036365">
    <property type="entry name" value="PGBD-like_sf"/>
</dbReference>
<evidence type="ECO:0000256" key="2">
    <source>
        <dbReference type="ARBA" id="ARBA00005992"/>
    </source>
</evidence>
<dbReference type="GO" id="GO:0009252">
    <property type="term" value="P:peptidoglycan biosynthetic process"/>
    <property type="evidence" value="ECO:0007669"/>
    <property type="project" value="UniProtKB-UniPathway"/>
</dbReference>
<keyword evidence="4 7" id="KW-0133">Cell shape</keyword>
<dbReference type="EMBL" id="JADFUA010000008">
    <property type="protein sequence ID" value="MBE9610323.1"/>
    <property type="molecule type" value="Genomic_DNA"/>
</dbReference>
<dbReference type="SUPFAM" id="SSF47090">
    <property type="entry name" value="PGBD-like"/>
    <property type="match status" value="1"/>
</dbReference>
<evidence type="ECO:0000256" key="6">
    <source>
        <dbReference type="ARBA" id="ARBA00023316"/>
    </source>
</evidence>
<feature type="active site" description="Nucleophile" evidence="7">
    <location>
        <position position="289"/>
    </location>
</feature>
<dbReference type="InterPro" id="IPR002477">
    <property type="entry name" value="Peptidoglycan-bd-like"/>
</dbReference>
<dbReference type="Gene3D" id="1.10.101.10">
    <property type="entry name" value="PGBD-like superfamily/PGBD"/>
    <property type="match status" value="1"/>
</dbReference>
<organism evidence="10 11">
    <name type="scientific">Chitinilyticum piscinae</name>
    <dbReference type="NCBI Taxonomy" id="2866724"/>
    <lineage>
        <taxon>Bacteria</taxon>
        <taxon>Pseudomonadati</taxon>
        <taxon>Pseudomonadota</taxon>
        <taxon>Betaproteobacteria</taxon>
        <taxon>Neisseriales</taxon>
        <taxon>Chitinibacteraceae</taxon>
        <taxon>Chitinilyticum</taxon>
    </lineage>
</organism>
<proteinExistence type="inferred from homology"/>
<dbReference type="Pfam" id="PF01471">
    <property type="entry name" value="PG_binding_1"/>
    <property type="match status" value="1"/>
</dbReference>
<evidence type="ECO:0000256" key="4">
    <source>
        <dbReference type="ARBA" id="ARBA00022960"/>
    </source>
</evidence>
<dbReference type="InterPro" id="IPR052905">
    <property type="entry name" value="LD-transpeptidase_YkuD-like"/>
</dbReference>
<evidence type="ECO:0000313" key="10">
    <source>
        <dbReference type="EMBL" id="MBE9610323.1"/>
    </source>
</evidence>
<dbReference type="AlphaFoldDB" id="A0A8J7FJF9"/>
<keyword evidence="11" id="KW-1185">Reference proteome</keyword>
<feature type="chain" id="PRO_5035235577" evidence="8">
    <location>
        <begin position="22"/>
        <end position="380"/>
    </location>
</feature>
<feature type="active site" description="Proton donor/acceptor" evidence="7">
    <location>
        <position position="270"/>
    </location>
</feature>
<dbReference type="InterPro" id="IPR005490">
    <property type="entry name" value="LD_TPept_cat_dom"/>
</dbReference>
<feature type="domain" description="L,D-TPase catalytic" evidence="9">
    <location>
        <begin position="139"/>
        <end position="313"/>
    </location>
</feature>
<dbReference type="Proteomes" id="UP000604481">
    <property type="component" value="Unassembled WGS sequence"/>
</dbReference>
<evidence type="ECO:0000259" key="9">
    <source>
        <dbReference type="PROSITE" id="PS52029"/>
    </source>
</evidence>
<evidence type="ECO:0000256" key="3">
    <source>
        <dbReference type="ARBA" id="ARBA00022679"/>
    </source>
</evidence>
<evidence type="ECO:0000256" key="8">
    <source>
        <dbReference type="SAM" id="SignalP"/>
    </source>
</evidence>
<evidence type="ECO:0000256" key="1">
    <source>
        <dbReference type="ARBA" id="ARBA00004752"/>
    </source>
</evidence>
<dbReference type="Pfam" id="PF03734">
    <property type="entry name" value="YkuD"/>
    <property type="match status" value="1"/>
</dbReference>
<dbReference type="GO" id="GO:0016740">
    <property type="term" value="F:transferase activity"/>
    <property type="evidence" value="ECO:0007669"/>
    <property type="project" value="UniProtKB-KW"/>
</dbReference>
<keyword evidence="3" id="KW-0808">Transferase</keyword>
<dbReference type="InterPro" id="IPR038063">
    <property type="entry name" value="Transpep_catalytic_dom"/>
</dbReference>
<dbReference type="GO" id="GO:0004180">
    <property type="term" value="F:carboxypeptidase activity"/>
    <property type="evidence" value="ECO:0007669"/>
    <property type="project" value="UniProtKB-ARBA"/>
</dbReference>
<name>A0A8J7FJF9_9NEIS</name>
<accession>A0A8J7FJF9</accession>
<dbReference type="CDD" id="cd16913">
    <property type="entry name" value="YkuD_like"/>
    <property type="match status" value="1"/>
</dbReference>
<dbReference type="GO" id="GO:0071555">
    <property type="term" value="P:cell wall organization"/>
    <property type="evidence" value="ECO:0007669"/>
    <property type="project" value="UniProtKB-UniRule"/>
</dbReference>
<dbReference type="Gene3D" id="2.40.440.10">
    <property type="entry name" value="L,D-transpeptidase catalytic domain-like"/>
    <property type="match status" value="1"/>
</dbReference>
<comment type="caution">
    <text evidence="10">The sequence shown here is derived from an EMBL/GenBank/DDBJ whole genome shotgun (WGS) entry which is preliminary data.</text>
</comment>
<keyword evidence="6 7" id="KW-0961">Cell wall biogenesis/degradation</keyword>
<evidence type="ECO:0000256" key="5">
    <source>
        <dbReference type="ARBA" id="ARBA00022984"/>
    </source>
</evidence>
<evidence type="ECO:0000256" key="7">
    <source>
        <dbReference type="PROSITE-ProRule" id="PRU01373"/>
    </source>
</evidence>
<evidence type="ECO:0000313" key="11">
    <source>
        <dbReference type="Proteomes" id="UP000604481"/>
    </source>
</evidence>
<dbReference type="UniPathway" id="UPA00219"/>
<dbReference type="PANTHER" id="PTHR41533:SF2">
    <property type="entry name" value="BLR7131 PROTEIN"/>
    <property type="match status" value="1"/>
</dbReference>
<dbReference type="PANTHER" id="PTHR41533">
    <property type="entry name" value="L,D-TRANSPEPTIDASE HI_1667-RELATED"/>
    <property type="match status" value="1"/>
</dbReference>
<keyword evidence="8" id="KW-0732">Signal</keyword>
<comment type="pathway">
    <text evidence="1 7">Cell wall biogenesis; peptidoglycan biosynthesis.</text>
</comment>
<dbReference type="SUPFAM" id="SSF141523">
    <property type="entry name" value="L,D-transpeptidase catalytic domain-like"/>
    <property type="match status" value="1"/>
</dbReference>
<feature type="signal peptide" evidence="8">
    <location>
        <begin position="1"/>
        <end position="21"/>
    </location>
</feature>
<reference evidence="10 11" key="1">
    <citation type="submission" date="2020-10" db="EMBL/GenBank/DDBJ databases">
        <title>The genome sequence of Chitinilyticum litopenaei 4Y14.</title>
        <authorList>
            <person name="Liu Y."/>
        </authorList>
    </citation>
    <scope>NUCLEOTIDE SEQUENCE [LARGE SCALE GENOMIC DNA]</scope>
    <source>
        <strain evidence="10 11">4Y14</strain>
    </source>
</reference>
<dbReference type="GO" id="GO:0008360">
    <property type="term" value="P:regulation of cell shape"/>
    <property type="evidence" value="ECO:0007669"/>
    <property type="project" value="UniProtKB-UniRule"/>
</dbReference>
<dbReference type="RefSeq" id="WP_194116848.1">
    <property type="nucleotide sequence ID" value="NZ_JADFUA010000008.1"/>
</dbReference>
<sequence length="380" mass="41968">MRFPLLSFLFTGLVCSASVCATPIDAVRAEIARLQALPPVGQTLVPQGAALKEGASGVATALLKQRLRELGYPANHSDEFDPSITLAVRDYQKDQGLKQDGVVDRQTRYNLNLDNAAKLKLLQWQLPQMEAIAAAGGERYIVVNIPAFTLTAYQSGQPVLQSKVVIGRPDRQTPLLATRLVALQFNPSWSAPPTVVRNDLIKQGKLDTAKLREKKLVMLGADGERVDPEEVAANPDANLLAYRYYQEPGDRNALGKLKFVLTDSNNIYLHDTPQKSAFERETRSASSGCVRVQRWLDLAAWVQQKTGDEISHKVAAGRSVYQPVNEPVKVYLVYWPAEVEGQQLRWRDDIYGLFLRPEGVNVALQARSAAAKGVGRLARN</sequence>
<comment type="similarity">
    <text evidence="2">Belongs to the YkuD family.</text>
</comment>
<protein>
    <submittedName>
        <fullName evidence="10">L,D-transpeptidase family protein</fullName>
    </submittedName>
</protein>
<dbReference type="PROSITE" id="PS52029">
    <property type="entry name" value="LD_TPASE"/>
    <property type="match status" value="1"/>
</dbReference>
<gene>
    <name evidence="10" type="ORF">INR99_13310</name>
</gene>